<reference evidence="1 2" key="1">
    <citation type="journal article" date="2018" name="Mol. Plant">
        <title>The genome of Artemisia annua provides insight into the evolution of Asteraceae family and artemisinin biosynthesis.</title>
        <authorList>
            <person name="Shen Q."/>
            <person name="Zhang L."/>
            <person name="Liao Z."/>
            <person name="Wang S."/>
            <person name="Yan T."/>
            <person name="Shi P."/>
            <person name="Liu M."/>
            <person name="Fu X."/>
            <person name="Pan Q."/>
            <person name="Wang Y."/>
            <person name="Lv Z."/>
            <person name="Lu X."/>
            <person name="Zhang F."/>
            <person name="Jiang W."/>
            <person name="Ma Y."/>
            <person name="Chen M."/>
            <person name="Hao X."/>
            <person name="Li L."/>
            <person name="Tang Y."/>
            <person name="Lv G."/>
            <person name="Zhou Y."/>
            <person name="Sun X."/>
            <person name="Brodelius P.E."/>
            <person name="Rose J.K.C."/>
            <person name="Tang K."/>
        </authorList>
    </citation>
    <scope>NUCLEOTIDE SEQUENCE [LARGE SCALE GENOMIC DNA]</scope>
    <source>
        <strain evidence="2">cv. Huhao1</strain>
        <tissue evidence="1">Leaf</tissue>
    </source>
</reference>
<evidence type="ECO:0000313" key="2">
    <source>
        <dbReference type="Proteomes" id="UP000245207"/>
    </source>
</evidence>
<dbReference type="InterPro" id="IPR036041">
    <property type="entry name" value="Ribosome-inact_prot_sf"/>
</dbReference>
<keyword evidence="2" id="KW-1185">Reference proteome</keyword>
<dbReference type="OrthoDB" id="1642280at2759"/>
<name>A0A2U1M419_ARTAN</name>
<dbReference type="EMBL" id="PKPP01006602">
    <property type="protein sequence ID" value="PWA55991.1"/>
    <property type="molecule type" value="Genomic_DNA"/>
</dbReference>
<dbReference type="Gene3D" id="4.10.470.10">
    <property type="entry name" value="Ricin (A Subunit), domain 2"/>
    <property type="match status" value="1"/>
</dbReference>
<dbReference type="SUPFAM" id="SSF56371">
    <property type="entry name" value="Ribosome inactivating proteins (RIP)"/>
    <property type="match status" value="1"/>
</dbReference>
<organism evidence="1 2">
    <name type="scientific">Artemisia annua</name>
    <name type="common">Sweet wormwood</name>
    <dbReference type="NCBI Taxonomy" id="35608"/>
    <lineage>
        <taxon>Eukaryota</taxon>
        <taxon>Viridiplantae</taxon>
        <taxon>Streptophyta</taxon>
        <taxon>Embryophyta</taxon>
        <taxon>Tracheophyta</taxon>
        <taxon>Spermatophyta</taxon>
        <taxon>Magnoliopsida</taxon>
        <taxon>eudicotyledons</taxon>
        <taxon>Gunneridae</taxon>
        <taxon>Pentapetalae</taxon>
        <taxon>asterids</taxon>
        <taxon>campanulids</taxon>
        <taxon>Asterales</taxon>
        <taxon>Asteraceae</taxon>
        <taxon>Asteroideae</taxon>
        <taxon>Anthemideae</taxon>
        <taxon>Artemisiinae</taxon>
        <taxon>Artemisia</taxon>
    </lineage>
</organism>
<dbReference type="PROSITE" id="PS50231">
    <property type="entry name" value="RICIN_B_LECTIN"/>
    <property type="match status" value="1"/>
</dbReference>
<dbReference type="InterPro" id="IPR016139">
    <property type="entry name" value="Ribosome_inactivat_prot_sub2"/>
</dbReference>
<protein>
    <submittedName>
        <fullName evidence="1">Ricin</fullName>
    </submittedName>
</protein>
<sequence>MELYQNFIPDPMAISLENSWSHLSKQIQQLGVSGVFCTPIQIQNALNQAVQIGNVERALQQAVLALMLYICKNPKPIIRTPFPVAVGADEQCDPYGEPTTNIIGRDGQCVDVNGDHYNDGDATMLLECKIYFENDSK</sequence>
<dbReference type="AlphaFoldDB" id="A0A2U1M419"/>
<gene>
    <name evidence="1" type="ORF">CTI12_AA423180</name>
</gene>
<dbReference type="Proteomes" id="UP000245207">
    <property type="component" value="Unassembled WGS sequence"/>
</dbReference>
<proteinExistence type="predicted"/>
<dbReference type="STRING" id="35608.A0A2U1M419"/>
<dbReference type="GO" id="GO:0030598">
    <property type="term" value="F:rRNA N-glycosylase activity"/>
    <property type="evidence" value="ECO:0007669"/>
    <property type="project" value="InterPro"/>
</dbReference>
<evidence type="ECO:0000313" key="1">
    <source>
        <dbReference type="EMBL" id="PWA55991.1"/>
    </source>
</evidence>
<dbReference type="GO" id="GO:0017148">
    <property type="term" value="P:negative regulation of translation"/>
    <property type="evidence" value="ECO:0007669"/>
    <property type="project" value="InterPro"/>
</dbReference>
<accession>A0A2U1M419</accession>
<comment type="caution">
    <text evidence="1">The sequence shown here is derived from an EMBL/GenBank/DDBJ whole genome shotgun (WGS) entry which is preliminary data.</text>
</comment>